<proteinExistence type="predicted"/>
<keyword evidence="4" id="KW-1185">Reference proteome</keyword>
<feature type="coiled-coil region" evidence="1">
    <location>
        <begin position="325"/>
        <end position="367"/>
    </location>
</feature>
<evidence type="ECO:0000313" key="3">
    <source>
        <dbReference type="EMBL" id="EAS04838.1"/>
    </source>
</evidence>
<gene>
    <name evidence="3" type="ORF">TTHERM_00467880</name>
</gene>
<dbReference type="HOGENOM" id="CLU_413079_0_0_1"/>
<evidence type="ECO:0000313" key="4">
    <source>
        <dbReference type="Proteomes" id="UP000009168"/>
    </source>
</evidence>
<reference evidence="4" key="1">
    <citation type="journal article" date="2006" name="PLoS Biol.">
        <title>Macronuclear genome sequence of the ciliate Tetrahymena thermophila, a model eukaryote.</title>
        <authorList>
            <person name="Eisen J.A."/>
            <person name="Coyne R.S."/>
            <person name="Wu M."/>
            <person name="Wu D."/>
            <person name="Thiagarajan M."/>
            <person name="Wortman J.R."/>
            <person name="Badger J.H."/>
            <person name="Ren Q."/>
            <person name="Amedeo P."/>
            <person name="Jones K.M."/>
            <person name="Tallon L.J."/>
            <person name="Delcher A.L."/>
            <person name="Salzberg S.L."/>
            <person name="Silva J.C."/>
            <person name="Haas B.J."/>
            <person name="Majoros W.H."/>
            <person name="Farzad M."/>
            <person name="Carlton J.M."/>
            <person name="Smith R.K. Jr."/>
            <person name="Garg J."/>
            <person name="Pearlman R.E."/>
            <person name="Karrer K.M."/>
            <person name="Sun L."/>
            <person name="Manning G."/>
            <person name="Elde N.C."/>
            <person name="Turkewitz A.P."/>
            <person name="Asai D.J."/>
            <person name="Wilkes D.E."/>
            <person name="Wang Y."/>
            <person name="Cai H."/>
            <person name="Collins K."/>
            <person name="Stewart B.A."/>
            <person name="Lee S.R."/>
            <person name="Wilamowska K."/>
            <person name="Weinberg Z."/>
            <person name="Ruzzo W.L."/>
            <person name="Wloga D."/>
            <person name="Gaertig J."/>
            <person name="Frankel J."/>
            <person name="Tsao C.-C."/>
            <person name="Gorovsky M.A."/>
            <person name="Keeling P.J."/>
            <person name="Waller R.F."/>
            <person name="Patron N.J."/>
            <person name="Cherry J.M."/>
            <person name="Stover N.A."/>
            <person name="Krieger C.J."/>
            <person name="del Toro C."/>
            <person name="Ryder H.F."/>
            <person name="Williamson S.C."/>
            <person name="Barbeau R.A."/>
            <person name="Hamilton E.P."/>
            <person name="Orias E."/>
        </authorList>
    </citation>
    <scope>NUCLEOTIDE SEQUENCE [LARGE SCALE GENOMIC DNA]</scope>
    <source>
        <strain evidence="4">SB210</strain>
    </source>
</reference>
<dbReference type="AlphaFoldDB" id="I7MIY4"/>
<dbReference type="RefSeq" id="XP_001025083.1">
    <property type="nucleotide sequence ID" value="XM_001025083.2"/>
</dbReference>
<feature type="compositionally biased region" description="Basic and acidic residues" evidence="2">
    <location>
        <begin position="484"/>
        <end position="496"/>
    </location>
</feature>
<dbReference type="GeneID" id="7830484"/>
<evidence type="ECO:0000256" key="2">
    <source>
        <dbReference type="SAM" id="MobiDB-lite"/>
    </source>
</evidence>
<feature type="region of interest" description="Disordered" evidence="2">
    <location>
        <begin position="478"/>
        <end position="498"/>
    </location>
</feature>
<dbReference type="Proteomes" id="UP000009168">
    <property type="component" value="Unassembled WGS sequence"/>
</dbReference>
<name>I7MIY4_TETTS</name>
<dbReference type="EMBL" id="GG662441">
    <property type="protein sequence ID" value="EAS04838.1"/>
    <property type="molecule type" value="Genomic_DNA"/>
</dbReference>
<dbReference type="KEGG" id="tet:TTHERM_00467880"/>
<keyword evidence="1" id="KW-0175">Coiled coil</keyword>
<feature type="region of interest" description="Disordered" evidence="2">
    <location>
        <begin position="180"/>
        <end position="199"/>
    </location>
</feature>
<organism evidence="3 4">
    <name type="scientific">Tetrahymena thermophila (strain SB210)</name>
    <dbReference type="NCBI Taxonomy" id="312017"/>
    <lineage>
        <taxon>Eukaryota</taxon>
        <taxon>Sar</taxon>
        <taxon>Alveolata</taxon>
        <taxon>Ciliophora</taxon>
        <taxon>Intramacronucleata</taxon>
        <taxon>Oligohymenophorea</taxon>
        <taxon>Hymenostomatida</taxon>
        <taxon>Tetrahymenina</taxon>
        <taxon>Tetrahymenidae</taxon>
        <taxon>Tetrahymena</taxon>
    </lineage>
</organism>
<dbReference type="STRING" id="312017.I7MIY4"/>
<dbReference type="InParanoid" id="I7MIY4"/>
<evidence type="ECO:0000256" key="1">
    <source>
        <dbReference type="SAM" id="Coils"/>
    </source>
</evidence>
<accession>I7MIY4</accession>
<protein>
    <submittedName>
        <fullName evidence="3">Uncharacterized protein</fullName>
    </submittedName>
</protein>
<sequence length="665" mass="79552">MSLSSHRSQAKIKLAIFDKEGYLTNEVIQICKDIGIDEQDLYQRDIEDFKEVGQEDGQITKIQQMRFQHYEKRRQIKINAIKETMKLIREMELEKQKAVEQAIKQTTQMTVLDIKQNKNKEIKLQQIIYQMEKEQLLGLQDQSENKKQNIHSFQAIDDGYNPKEISQKQQNMYINKSFHLQSGYGNQNKGKDSNSLNKRSYNQVKNGYQEDQFNQKYVNNSNNQSILSDAQNITLGSKSVVLQRAGSRKHHFTQGDHEEDCKSKYNTLEQQNSRQKLRNYTASISPYNKDQSLLNKTLPHQSVNTVVENLDYEVKLKLVRKLMRMERNDEIKKEVAKQKEEAENQIKEELEQKEQAFAQNHAKILKQKEEILKKKMKDQKAHQMIVRSQVKARQKEQEKERIKIKEQQIKEIELRMQLEQKKLEEEEKQSFLRYLERNEEKRQIEEFKKLKQEQQIQKALQFMQEIEKEQQAKQQKHNQILSQKQREVSKKIEQRQNRAKSNIIMREQEIQANKSHTIQKIIQSIQSNSVTNQERKRNTSVYQASKMVEIKSKKEEFEREQSIKLLDKVKQYDIKVKQAEQFKNQVFNENSAQKKEQFQLKREGVLENLAIKDYQWELQRQKEMDKYKQKIEMAKINKNIKEEINFLTQQGVKDMYNILKKQKEQ</sequence>